<dbReference type="RefSeq" id="WP_139226807.1">
    <property type="nucleotide sequence ID" value="NZ_FOJU01000004.1"/>
</dbReference>
<protein>
    <submittedName>
        <fullName evidence="2">Uncharacterized protein</fullName>
    </submittedName>
</protein>
<dbReference type="AlphaFoldDB" id="A0A1I0Y5T4"/>
<sequence>MMISGTMPGMAGHSANPLTTAQNDALSELLTKVDSSNLSDDDAKALVEGIKSAGISKGSGLTQALAEAGIDARSLAEQSGTGGPQGAGGPEGAGRPGGSGGPKGGGQGGPQGAQGKGTEDTSVQLMQSIVDQLSDSSEEENYQEQLLSALEEAGLDLTQSTVDIRF</sequence>
<proteinExistence type="predicted"/>
<evidence type="ECO:0000313" key="2">
    <source>
        <dbReference type="EMBL" id="SFB08554.1"/>
    </source>
</evidence>
<dbReference type="Proteomes" id="UP000198796">
    <property type="component" value="Unassembled WGS sequence"/>
</dbReference>
<evidence type="ECO:0000313" key="3">
    <source>
        <dbReference type="Proteomes" id="UP000198796"/>
    </source>
</evidence>
<organism evidence="2 3">
    <name type="scientific">Poseidonocella pacifica</name>
    <dbReference type="NCBI Taxonomy" id="871651"/>
    <lineage>
        <taxon>Bacteria</taxon>
        <taxon>Pseudomonadati</taxon>
        <taxon>Pseudomonadota</taxon>
        <taxon>Alphaproteobacteria</taxon>
        <taxon>Rhodobacterales</taxon>
        <taxon>Roseobacteraceae</taxon>
        <taxon>Poseidonocella</taxon>
    </lineage>
</organism>
<name>A0A1I0Y5T4_9RHOB</name>
<feature type="compositionally biased region" description="Polar residues" evidence="1">
    <location>
        <begin position="120"/>
        <end position="135"/>
    </location>
</feature>
<feature type="compositionally biased region" description="Gly residues" evidence="1">
    <location>
        <begin position="80"/>
        <end position="115"/>
    </location>
</feature>
<accession>A0A1I0Y5T4</accession>
<evidence type="ECO:0000256" key="1">
    <source>
        <dbReference type="SAM" id="MobiDB-lite"/>
    </source>
</evidence>
<reference evidence="2 3" key="1">
    <citation type="submission" date="2016-10" db="EMBL/GenBank/DDBJ databases">
        <authorList>
            <person name="de Groot N.N."/>
        </authorList>
    </citation>
    <scope>NUCLEOTIDE SEQUENCE [LARGE SCALE GENOMIC DNA]</scope>
    <source>
        <strain evidence="2 3">DSM 29316</strain>
    </source>
</reference>
<keyword evidence="3" id="KW-1185">Reference proteome</keyword>
<dbReference type="EMBL" id="FOJU01000004">
    <property type="protein sequence ID" value="SFB08554.1"/>
    <property type="molecule type" value="Genomic_DNA"/>
</dbReference>
<feature type="region of interest" description="Disordered" evidence="1">
    <location>
        <begin position="72"/>
        <end position="142"/>
    </location>
</feature>
<dbReference type="STRING" id="871651.SAMN05421688_2840"/>
<gene>
    <name evidence="2" type="ORF">SAMN05421688_2840</name>
</gene>